<dbReference type="SUPFAM" id="SSF56784">
    <property type="entry name" value="HAD-like"/>
    <property type="match status" value="1"/>
</dbReference>
<dbReference type="AlphaFoldDB" id="A0A556MY26"/>
<dbReference type="EMBL" id="VLPL01000004">
    <property type="protein sequence ID" value="TSJ44817.1"/>
    <property type="molecule type" value="Genomic_DNA"/>
</dbReference>
<dbReference type="NCBIfam" id="TIGR01509">
    <property type="entry name" value="HAD-SF-IA-v3"/>
    <property type="match status" value="1"/>
</dbReference>
<dbReference type="InterPro" id="IPR051806">
    <property type="entry name" value="HAD-like_SPP"/>
</dbReference>
<dbReference type="Proteomes" id="UP000316008">
    <property type="component" value="Unassembled WGS sequence"/>
</dbReference>
<keyword evidence="2" id="KW-1185">Reference proteome</keyword>
<protein>
    <submittedName>
        <fullName evidence="1">HAD family phosphatase</fullName>
    </submittedName>
</protein>
<proteinExistence type="predicted"/>
<accession>A0A556MY26</accession>
<name>A0A556MY26_9FLAO</name>
<dbReference type="InterPro" id="IPR006439">
    <property type="entry name" value="HAD-SF_hydro_IA"/>
</dbReference>
<comment type="caution">
    <text evidence="1">The sequence shown here is derived from an EMBL/GenBank/DDBJ whole genome shotgun (WGS) entry which is preliminary data.</text>
</comment>
<dbReference type="InterPro" id="IPR023214">
    <property type="entry name" value="HAD_sf"/>
</dbReference>
<dbReference type="InterPro" id="IPR041492">
    <property type="entry name" value="HAD_2"/>
</dbReference>
<dbReference type="Pfam" id="PF13419">
    <property type="entry name" value="HAD_2"/>
    <property type="match status" value="1"/>
</dbReference>
<sequence length="141" mass="15437">MYRELYRPHLALIQGLGGFLRQADQSGVLMAIGSAATNFNIDFVLDNLDIRSYFNAIVGAEDVIESKPDPEVFLKGAGLLGVEPESCVVFEDVPKGAEAALNAGMSAIIVTTTHMEEEFANYPNVLFFISDYTDPRLAELF</sequence>
<gene>
    <name evidence="1" type="ORF">FO442_09460</name>
</gene>
<dbReference type="CDD" id="cd07505">
    <property type="entry name" value="HAD_BPGM-like"/>
    <property type="match status" value="1"/>
</dbReference>
<dbReference type="GO" id="GO:0050308">
    <property type="term" value="F:sugar-phosphatase activity"/>
    <property type="evidence" value="ECO:0007669"/>
    <property type="project" value="TreeGrafter"/>
</dbReference>
<organism evidence="1 2">
    <name type="scientific">Fluviicola chungangensis</name>
    <dbReference type="NCBI Taxonomy" id="2597671"/>
    <lineage>
        <taxon>Bacteria</taxon>
        <taxon>Pseudomonadati</taxon>
        <taxon>Bacteroidota</taxon>
        <taxon>Flavobacteriia</taxon>
        <taxon>Flavobacteriales</taxon>
        <taxon>Crocinitomicaceae</taxon>
        <taxon>Fluviicola</taxon>
    </lineage>
</organism>
<evidence type="ECO:0000313" key="2">
    <source>
        <dbReference type="Proteomes" id="UP000316008"/>
    </source>
</evidence>
<evidence type="ECO:0000313" key="1">
    <source>
        <dbReference type="EMBL" id="TSJ44817.1"/>
    </source>
</evidence>
<dbReference type="PANTHER" id="PTHR43481">
    <property type="entry name" value="FRUCTOSE-1-PHOSPHATE PHOSPHATASE"/>
    <property type="match status" value="1"/>
</dbReference>
<dbReference type="Gene3D" id="3.40.50.1000">
    <property type="entry name" value="HAD superfamily/HAD-like"/>
    <property type="match status" value="1"/>
</dbReference>
<dbReference type="InterPro" id="IPR036412">
    <property type="entry name" value="HAD-like_sf"/>
</dbReference>
<dbReference type="OrthoDB" id="9797743at2"/>
<reference evidence="1 2" key="1">
    <citation type="submission" date="2019-07" db="EMBL/GenBank/DDBJ databases">
        <authorList>
            <person name="Huq M.A."/>
        </authorList>
    </citation>
    <scope>NUCLEOTIDE SEQUENCE [LARGE SCALE GENOMIC DNA]</scope>
    <source>
        <strain evidence="1 2">MAH-3</strain>
    </source>
</reference>
<dbReference type="PANTHER" id="PTHR43481:SF4">
    <property type="entry name" value="GLYCEROL-1-PHOSPHATE PHOSPHOHYDROLASE 1-RELATED"/>
    <property type="match status" value="1"/>
</dbReference>